<proteinExistence type="predicted"/>
<reference evidence="2" key="1">
    <citation type="submission" date="2020-05" db="EMBL/GenBank/DDBJ databases">
        <title>WGS assembly of Panicum virgatum.</title>
        <authorList>
            <person name="Lovell J.T."/>
            <person name="Jenkins J."/>
            <person name="Shu S."/>
            <person name="Juenger T.E."/>
            <person name="Schmutz J."/>
        </authorList>
    </citation>
    <scope>NUCLEOTIDE SEQUENCE</scope>
    <source>
        <strain evidence="2">AP13</strain>
    </source>
</reference>
<dbReference type="EMBL" id="CM029049">
    <property type="protein sequence ID" value="KAG2572786.1"/>
    <property type="molecule type" value="Genomic_DNA"/>
</dbReference>
<dbReference type="Proteomes" id="UP000823388">
    <property type="component" value="Chromosome 7K"/>
</dbReference>
<accession>A0A8T0QN96</accession>
<feature type="region of interest" description="Disordered" evidence="1">
    <location>
        <begin position="56"/>
        <end position="93"/>
    </location>
</feature>
<comment type="caution">
    <text evidence="2">The sequence shown here is derived from an EMBL/GenBank/DDBJ whole genome shotgun (WGS) entry which is preliminary data.</text>
</comment>
<evidence type="ECO:0000256" key="1">
    <source>
        <dbReference type="SAM" id="MobiDB-lite"/>
    </source>
</evidence>
<gene>
    <name evidence="2" type="ORF">PVAP13_7KG202040</name>
</gene>
<feature type="region of interest" description="Disordered" evidence="1">
    <location>
        <begin position="169"/>
        <end position="208"/>
    </location>
</feature>
<protein>
    <submittedName>
        <fullName evidence="2">Uncharacterized protein</fullName>
    </submittedName>
</protein>
<sequence>MVVLLTSACGSHTSVPLLFPLSSPITSPPPPALATLHLSLPGAASAAAAWPPRASAPAHGRHCASRPRPGEAPCAPPCGNRRRQWAGSGGVGRRAPRACLAGGRSSAAGTQGRRPCLGPSWGWVRSLAGRRPEFRHREAGASPRRPTSALSAGGMAGACPVCHRGVWASPRRPPGPYQGAWPELRRREAGAPPPPGPCLGAWPELHRR</sequence>
<evidence type="ECO:0000313" key="2">
    <source>
        <dbReference type="EMBL" id="KAG2572786.1"/>
    </source>
</evidence>
<feature type="compositionally biased region" description="Low complexity" evidence="1">
    <location>
        <begin position="198"/>
        <end position="208"/>
    </location>
</feature>
<dbReference type="AlphaFoldDB" id="A0A8T0QN96"/>
<keyword evidence="3" id="KW-1185">Reference proteome</keyword>
<evidence type="ECO:0000313" key="3">
    <source>
        <dbReference type="Proteomes" id="UP000823388"/>
    </source>
</evidence>
<name>A0A8T0QN96_PANVG</name>
<organism evidence="2 3">
    <name type="scientific">Panicum virgatum</name>
    <name type="common">Blackwell switchgrass</name>
    <dbReference type="NCBI Taxonomy" id="38727"/>
    <lineage>
        <taxon>Eukaryota</taxon>
        <taxon>Viridiplantae</taxon>
        <taxon>Streptophyta</taxon>
        <taxon>Embryophyta</taxon>
        <taxon>Tracheophyta</taxon>
        <taxon>Spermatophyta</taxon>
        <taxon>Magnoliopsida</taxon>
        <taxon>Liliopsida</taxon>
        <taxon>Poales</taxon>
        <taxon>Poaceae</taxon>
        <taxon>PACMAD clade</taxon>
        <taxon>Panicoideae</taxon>
        <taxon>Panicodae</taxon>
        <taxon>Paniceae</taxon>
        <taxon>Panicinae</taxon>
        <taxon>Panicum</taxon>
        <taxon>Panicum sect. Hiantes</taxon>
    </lineage>
</organism>